<dbReference type="PROSITE" id="PS00107">
    <property type="entry name" value="PROTEIN_KINASE_ATP"/>
    <property type="match status" value="1"/>
</dbReference>
<protein>
    <recommendedName>
        <fullName evidence="7">Cyclin-dependent kinase 20</fullName>
        <ecNumber evidence="1">2.7.11.22</ecNumber>
    </recommendedName>
    <alternativeName>
        <fullName evidence="8">Cell cycle-related kinase</fullName>
    </alternativeName>
    <alternativeName>
        <fullName evidence="9">Cell division protein kinase 20</fullName>
    </alternativeName>
</protein>
<keyword evidence="3" id="KW-0808">Transferase</keyword>
<evidence type="ECO:0000259" key="13">
    <source>
        <dbReference type="PROSITE" id="PS50011"/>
    </source>
</evidence>
<feature type="binding site" evidence="12">
    <location>
        <position position="49"/>
    </location>
    <ligand>
        <name>ATP</name>
        <dbReference type="ChEBI" id="CHEBI:30616"/>
    </ligand>
</feature>
<dbReference type="Pfam" id="PF00069">
    <property type="entry name" value="Pkinase"/>
    <property type="match status" value="2"/>
</dbReference>
<organism evidence="14 15">
    <name type="scientific">Octopus sinensis</name>
    <name type="common">East Asian common octopus</name>
    <dbReference type="NCBI Taxonomy" id="2607531"/>
    <lineage>
        <taxon>Eukaryota</taxon>
        <taxon>Metazoa</taxon>
        <taxon>Spiralia</taxon>
        <taxon>Lophotrochozoa</taxon>
        <taxon>Mollusca</taxon>
        <taxon>Cephalopoda</taxon>
        <taxon>Coleoidea</taxon>
        <taxon>Octopodiformes</taxon>
        <taxon>Octopoda</taxon>
        <taxon>Incirrata</taxon>
        <taxon>Octopodidae</taxon>
        <taxon>Octopus</taxon>
    </lineage>
</organism>
<evidence type="ECO:0000256" key="5">
    <source>
        <dbReference type="ARBA" id="ARBA00022777"/>
    </source>
</evidence>
<evidence type="ECO:0000256" key="1">
    <source>
        <dbReference type="ARBA" id="ARBA00012425"/>
    </source>
</evidence>
<evidence type="ECO:0000256" key="8">
    <source>
        <dbReference type="ARBA" id="ARBA00035720"/>
    </source>
</evidence>
<feature type="domain" description="Protein kinase" evidence="13">
    <location>
        <begin position="1"/>
        <end position="241"/>
    </location>
</feature>
<dbReference type="PANTHER" id="PTHR24056">
    <property type="entry name" value="CELL DIVISION PROTEIN KINASE"/>
    <property type="match status" value="1"/>
</dbReference>
<keyword evidence="6 12" id="KW-0067">ATP-binding</keyword>
<comment type="catalytic activity">
    <reaction evidence="10">
        <text>L-threonyl-[protein] + ATP = O-phospho-L-threonyl-[protein] + ADP + H(+)</text>
        <dbReference type="Rhea" id="RHEA:46608"/>
        <dbReference type="Rhea" id="RHEA-COMP:11060"/>
        <dbReference type="Rhea" id="RHEA-COMP:11605"/>
        <dbReference type="ChEBI" id="CHEBI:15378"/>
        <dbReference type="ChEBI" id="CHEBI:30013"/>
        <dbReference type="ChEBI" id="CHEBI:30616"/>
        <dbReference type="ChEBI" id="CHEBI:61977"/>
        <dbReference type="ChEBI" id="CHEBI:456216"/>
        <dbReference type="EC" id="2.7.11.22"/>
    </reaction>
</comment>
<evidence type="ECO:0000256" key="9">
    <source>
        <dbReference type="ARBA" id="ARBA00035723"/>
    </source>
</evidence>
<sequence length="293" mass="33057">MCTVSSLTNFSDVTHTMEQYTILGNIGEGAHGIVFKAKYKQNGQTVALKKVRLKKLEDGIPSTAIREIKALQQIEDNPYDLKPANLLISSTGHLKIADFGLARVFQNSNNCEYSHQVATRWYRAPELLYGARKYDEGVDLWAVGCIFGELLNNSPLFPGDNDIEQLCCVLRVLGTPTEKTWPGMSELPDFKKITFPENPAIPIKEIVPDASAHASDLLGKFLVYPSKERIAAKKALLHPYFFSVPLPCHHSDLPVPYRGWQMRRRQQTHDYNPDIPLEKSLLPLEALTFFMNQ</sequence>
<proteinExistence type="predicted"/>
<evidence type="ECO:0000256" key="10">
    <source>
        <dbReference type="ARBA" id="ARBA00047811"/>
    </source>
</evidence>
<evidence type="ECO:0000256" key="6">
    <source>
        <dbReference type="ARBA" id="ARBA00022840"/>
    </source>
</evidence>
<dbReference type="InterPro" id="IPR050108">
    <property type="entry name" value="CDK"/>
</dbReference>
<keyword evidence="2" id="KW-0723">Serine/threonine-protein kinase</keyword>
<dbReference type="GO" id="GO:0004693">
    <property type="term" value="F:cyclin-dependent protein serine/threonine kinase activity"/>
    <property type="evidence" value="ECO:0007669"/>
    <property type="project" value="UniProtKB-EC"/>
</dbReference>
<keyword evidence="14" id="KW-1185">Reference proteome</keyword>
<dbReference type="EC" id="2.7.11.22" evidence="1"/>
<accession>A0A6P7SC99</accession>
<dbReference type="InterPro" id="IPR011009">
    <property type="entry name" value="Kinase-like_dom_sf"/>
</dbReference>
<evidence type="ECO:0000256" key="2">
    <source>
        <dbReference type="ARBA" id="ARBA00022527"/>
    </source>
</evidence>
<dbReference type="RefSeq" id="XP_029635795.1">
    <property type="nucleotide sequence ID" value="XM_029779935.2"/>
</dbReference>
<evidence type="ECO:0000256" key="12">
    <source>
        <dbReference type="PROSITE-ProRule" id="PRU10141"/>
    </source>
</evidence>
<evidence type="ECO:0000313" key="14">
    <source>
        <dbReference type="Proteomes" id="UP000515154"/>
    </source>
</evidence>
<comment type="catalytic activity">
    <reaction evidence="11">
        <text>L-seryl-[protein] + ATP = O-phospho-L-seryl-[protein] + ADP + H(+)</text>
        <dbReference type="Rhea" id="RHEA:17989"/>
        <dbReference type="Rhea" id="RHEA-COMP:9863"/>
        <dbReference type="Rhea" id="RHEA-COMP:11604"/>
        <dbReference type="ChEBI" id="CHEBI:15378"/>
        <dbReference type="ChEBI" id="CHEBI:29999"/>
        <dbReference type="ChEBI" id="CHEBI:30616"/>
        <dbReference type="ChEBI" id="CHEBI:83421"/>
        <dbReference type="ChEBI" id="CHEBI:456216"/>
        <dbReference type="EC" id="2.7.11.22"/>
    </reaction>
</comment>
<dbReference type="Gene3D" id="3.30.200.20">
    <property type="entry name" value="Phosphorylase Kinase, domain 1"/>
    <property type="match status" value="1"/>
</dbReference>
<dbReference type="FunFam" id="1.10.510.10:FF:000624">
    <property type="entry name" value="Mitogen-activated protein kinase"/>
    <property type="match status" value="1"/>
</dbReference>
<evidence type="ECO:0000313" key="15">
    <source>
        <dbReference type="RefSeq" id="XP_029635795.1"/>
    </source>
</evidence>
<dbReference type="Gene3D" id="1.10.510.10">
    <property type="entry name" value="Transferase(Phosphotransferase) domain 1"/>
    <property type="match status" value="1"/>
</dbReference>
<dbReference type="Proteomes" id="UP000515154">
    <property type="component" value="Linkage group LG4"/>
</dbReference>
<dbReference type="InterPro" id="IPR017441">
    <property type="entry name" value="Protein_kinase_ATP_BS"/>
</dbReference>
<dbReference type="AlphaFoldDB" id="A0A6P7SC99"/>
<evidence type="ECO:0000256" key="7">
    <source>
        <dbReference type="ARBA" id="ARBA00035711"/>
    </source>
</evidence>
<keyword evidence="5 15" id="KW-0418">Kinase</keyword>
<evidence type="ECO:0000256" key="4">
    <source>
        <dbReference type="ARBA" id="ARBA00022741"/>
    </source>
</evidence>
<keyword evidence="4 12" id="KW-0547">Nucleotide-binding</keyword>
<dbReference type="PROSITE" id="PS50011">
    <property type="entry name" value="PROTEIN_KINASE_DOM"/>
    <property type="match status" value="1"/>
</dbReference>
<dbReference type="PANTHER" id="PTHR24056:SF171">
    <property type="entry name" value="CYCLIN-DEPENDENT KINASE 20"/>
    <property type="match status" value="1"/>
</dbReference>
<dbReference type="SMART" id="SM00220">
    <property type="entry name" value="S_TKc"/>
    <property type="match status" value="1"/>
</dbReference>
<dbReference type="GO" id="GO:0005634">
    <property type="term" value="C:nucleus"/>
    <property type="evidence" value="ECO:0007669"/>
    <property type="project" value="TreeGrafter"/>
</dbReference>
<dbReference type="SUPFAM" id="SSF56112">
    <property type="entry name" value="Protein kinase-like (PK-like)"/>
    <property type="match status" value="1"/>
</dbReference>
<gene>
    <name evidence="15" type="primary">LOC115211054</name>
</gene>
<evidence type="ECO:0000256" key="11">
    <source>
        <dbReference type="ARBA" id="ARBA00048367"/>
    </source>
</evidence>
<reference evidence="15" key="1">
    <citation type="submission" date="2025-08" db="UniProtKB">
        <authorList>
            <consortium name="RefSeq"/>
        </authorList>
    </citation>
    <scope>IDENTIFICATION</scope>
</reference>
<dbReference type="InterPro" id="IPR000719">
    <property type="entry name" value="Prot_kinase_dom"/>
</dbReference>
<dbReference type="GO" id="GO:0005524">
    <property type="term" value="F:ATP binding"/>
    <property type="evidence" value="ECO:0007669"/>
    <property type="project" value="UniProtKB-UniRule"/>
</dbReference>
<evidence type="ECO:0000256" key="3">
    <source>
        <dbReference type="ARBA" id="ARBA00022679"/>
    </source>
</evidence>
<name>A0A6P7SC99_9MOLL</name>